<evidence type="ECO:0000259" key="1">
    <source>
        <dbReference type="Pfam" id="PF13409"/>
    </source>
</evidence>
<proteinExistence type="predicted"/>
<feature type="domain" description="GST N-terminal" evidence="1">
    <location>
        <begin position="62"/>
        <end position="157"/>
    </location>
</feature>
<name>A0A2T6KAK6_9RHOB</name>
<dbReference type="InterPro" id="IPR036249">
    <property type="entry name" value="Thioredoxin-like_sf"/>
</dbReference>
<dbReference type="GO" id="GO:0004364">
    <property type="term" value="F:glutathione transferase activity"/>
    <property type="evidence" value="ECO:0007669"/>
    <property type="project" value="InterPro"/>
</dbReference>
<gene>
    <name evidence="2" type="ORF">C8N45_11292</name>
</gene>
<dbReference type="GO" id="GO:0005737">
    <property type="term" value="C:cytoplasm"/>
    <property type="evidence" value="ECO:0007669"/>
    <property type="project" value="TreeGrafter"/>
</dbReference>
<organism evidence="2 3">
    <name type="scientific">Yoonia sediminilitoris</name>
    <dbReference type="NCBI Taxonomy" id="1286148"/>
    <lineage>
        <taxon>Bacteria</taxon>
        <taxon>Pseudomonadati</taxon>
        <taxon>Pseudomonadota</taxon>
        <taxon>Alphaproteobacteria</taxon>
        <taxon>Rhodobacterales</taxon>
        <taxon>Paracoccaceae</taxon>
        <taxon>Yoonia</taxon>
    </lineage>
</organism>
<dbReference type="InterPro" id="IPR016639">
    <property type="entry name" value="GST_Omega/GSH"/>
</dbReference>
<dbReference type="AlphaFoldDB" id="A0A2T6KAK6"/>
<dbReference type="Pfam" id="PF13409">
    <property type="entry name" value="GST_N_2"/>
    <property type="match status" value="1"/>
</dbReference>
<comment type="caution">
    <text evidence="2">The sequence shown here is derived from an EMBL/GenBank/DDBJ whole genome shotgun (WGS) entry which is preliminary data.</text>
</comment>
<keyword evidence="3" id="KW-1185">Reference proteome</keyword>
<dbReference type="PANTHER" id="PTHR32419:SF6">
    <property type="entry name" value="GLUTATHIONE S-TRANSFERASE OMEGA-LIKE 1-RELATED"/>
    <property type="match status" value="1"/>
</dbReference>
<evidence type="ECO:0000313" key="3">
    <source>
        <dbReference type="Proteomes" id="UP000244523"/>
    </source>
</evidence>
<accession>A0A2T6KAK6</accession>
<protein>
    <submittedName>
        <fullName evidence="2">Glutathione S-transferase-like protein</fullName>
    </submittedName>
</protein>
<dbReference type="Gene3D" id="3.40.30.10">
    <property type="entry name" value="Glutaredoxin"/>
    <property type="match status" value="1"/>
</dbReference>
<dbReference type="EMBL" id="QBUD01000012">
    <property type="protein sequence ID" value="PUB11849.1"/>
    <property type="molecule type" value="Genomic_DNA"/>
</dbReference>
<dbReference type="InterPro" id="IPR004045">
    <property type="entry name" value="Glutathione_S-Trfase_N"/>
</dbReference>
<reference evidence="2 3" key="1">
    <citation type="submission" date="2018-04" db="EMBL/GenBank/DDBJ databases">
        <title>Genomic Encyclopedia of Archaeal and Bacterial Type Strains, Phase II (KMG-II): from individual species to whole genera.</title>
        <authorList>
            <person name="Goeker M."/>
        </authorList>
    </citation>
    <scope>NUCLEOTIDE SEQUENCE [LARGE SCALE GENOMIC DNA]</scope>
    <source>
        <strain evidence="2 3">DSM 29955</strain>
    </source>
</reference>
<evidence type="ECO:0000313" key="2">
    <source>
        <dbReference type="EMBL" id="PUB11849.1"/>
    </source>
</evidence>
<dbReference type="FunFam" id="3.40.30.10:FF:000058">
    <property type="entry name" value="Glutathione S-transferase, omega"/>
    <property type="match status" value="1"/>
</dbReference>
<dbReference type="Proteomes" id="UP000244523">
    <property type="component" value="Unassembled WGS sequence"/>
</dbReference>
<sequence>MGLLQDGRWVDQWYDTKTSGGRYVRKPSAFRYWVTADGVAGPSSTSGFKAKPGRYHLYVSLACPWAHRTLVFRTLKGLEKMIPISSVHWFMGADGWTFSEGDRSTPDVINTADFLHQVYTAAKPDFSGRVTVPVLWDNQQGTIVSNESADIIRMFNSAFDGIGATPGDYYQETERTEIDALNARIYDTVNPTRVVPNGPTIDYAAPHDRTNLSQEI</sequence>
<dbReference type="PANTHER" id="PTHR32419">
    <property type="entry name" value="GLUTATHIONYL-HYDROQUINONE REDUCTASE"/>
    <property type="match status" value="1"/>
</dbReference>
<dbReference type="SUPFAM" id="SSF52833">
    <property type="entry name" value="Thioredoxin-like"/>
    <property type="match status" value="1"/>
</dbReference>
<dbReference type="OrthoDB" id="9769158at2"/>
<keyword evidence="2" id="KW-0808">Transferase</keyword>
<dbReference type="RefSeq" id="WP_108387639.1">
    <property type="nucleotide sequence ID" value="NZ_QBUD01000012.1"/>
</dbReference>